<evidence type="ECO:0000256" key="5">
    <source>
        <dbReference type="ARBA" id="ARBA00023239"/>
    </source>
</evidence>
<evidence type="ECO:0000256" key="9">
    <source>
        <dbReference type="PIRSR" id="PIRSR001400-3"/>
    </source>
</evidence>
<dbReference type="PIRSF" id="PIRSF001400">
    <property type="entry name" value="Enolase"/>
    <property type="match status" value="1"/>
</dbReference>
<feature type="active site" description="Proton donor" evidence="6 7">
    <location>
        <position position="204"/>
    </location>
</feature>
<feature type="binding site" evidence="8">
    <location>
        <begin position="360"/>
        <end position="363"/>
    </location>
    <ligand>
        <name>substrate</name>
    </ligand>
</feature>
<gene>
    <name evidence="6" type="primary">eno</name>
    <name evidence="12" type="ORF">DFR87_10335</name>
</gene>
<dbReference type="GO" id="GO:0000287">
    <property type="term" value="F:magnesium ion binding"/>
    <property type="evidence" value="ECO:0007669"/>
    <property type="project" value="UniProtKB-UniRule"/>
</dbReference>
<reference evidence="12 13" key="1">
    <citation type="submission" date="2018-05" db="EMBL/GenBank/DDBJ databases">
        <title>Complete Genome Sequences of Extremely Thermoacidophilic, Metal-Mobilizing Type-Strain Members of the Archaeal Family Sulfolobaceae: Acidianus brierleyi DSM-1651T, Acidianus sulfidivorans DSM-18786T, Metallosphaera hakonensis DSM-7519T, and Metallosphaera prunae DSM-10039T.</title>
        <authorList>
            <person name="Counts J.A."/>
            <person name="Kelly R.M."/>
        </authorList>
    </citation>
    <scope>NUCLEOTIDE SEQUENCE [LARGE SCALE GENOMIC DNA]</scope>
    <source>
        <strain evidence="12 13">HO1-1</strain>
    </source>
</reference>
<dbReference type="SFLD" id="SFLDF00002">
    <property type="entry name" value="enolase"/>
    <property type="match status" value="1"/>
</dbReference>
<reference evidence="13" key="3">
    <citation type="submission" date="2020-03" db="EMBL/GenBank/DDBJ databases">
        <title>Sequencing and Assembly of Multiple Reported Metal-Biooxidizing Members of the Extremely Thermoacidophilic Archaeal Family Sulfolobaceae.</title>
        <authorList>
            <person name="Counts J.A."/>
            <person name="Kelly R.M."/>
        </authorList>
    </citation>
    <scope>NUCLEOTIDE SEQUENCE [LARGE SCALE GENOMIC DNA]</scope>
    <source>
        <strain evidence="13">HO1-1</strain>
    </source>
</reference>
<evidence type="ECO:0000259" key="10">
    <source>
        <dbReference type="SMART" id="SM01192"/>
    </source>
</evidence>
<dbReference type="InterPro" id="IPR000941">
    <property type="entry name" value="Enolase"/>
</dbReference>
<feature type="binding site" evidence="8">
    <location>
        <position position="282"/>
    </location>
    <ligand>
        <name>substrate</name>
    </ligand>
</feature>
<feature type="domain" description="Enolase C-terminal TIM barrel" evidence="10">
    <location>
        <begin position="136"/>
        <end position="416"/>
    </location>
</feature>
<dbReference type="PANTHER" id="PTHR11902:SF1">
    <property type="entry name" value="ENOLASE"/>
    <property type="match status" value="1"/>
</dbReference>
<organism evidence="12 13">
    <name type="scientific">Metallosphaera hakonensis JCM 8857 = DSM 7519</name>
    <dbReference type="NCBI Taxonomy" id="1293036"/>
    <lineage>
        <taxon>Archaea</taxon>
        <taxon>Thermoproteota</taxon>
        <taxon>Thermoprotei</taxon>
        <taxon>Sulfolobales</taxon>
        <taxon>Sulfolobaceae</taxon>
        <taxon>Metallosphaera</taxon>
    </lineage>
</organism>
<keyword evidence="6 9" id="KW-0479">Metal-binding</keyword>
<dbReference type="PANTHER" id="PTHR11902">
    <property type="entry name" value="ENOLASE"/>
    <property type="match status" value="1"/>
</dbReference>
<sequence length="418" mass="46330">MMNGFSIARVHGYEIIDSRGNPTVRTRITLESGIRATGDAPSGASKGTREAVELRDRDGSVKEAVDSVNYYISPALSGLDVREQTKIDELMIELDGTENKSRLGANAIIATSIAVAKAAAMSLSMEPFMYIGGARRHALPVPLLNILNGGVHAGNMLKIQEFMIIPVKFDSFKEALMASVRIYKSLKGLVAERYGKVYTALGDEGGISPPLSVTEDALNLVYTAIRNEGMEDRVYMGMDAAASDFYNHEKGVYEIDNGTKTPDQMIDFYLDIANRYPLLYLEDPFEEDDFKRFSELQGRLGKVIVTGDDLYTTNVKYLKKGMETKSTKGVIVKANQIGTLTETIQFFDMAKENSIKTVVSHRSGETEDYFIADLSVALNSDFIKTGAPSRGERTSKYNRLLEIENDHGLEYQGRKLLW</sequence>
<dbReference type="Proteomes" id="UP000247586">
    <property type="component" value="Chromosome"/>
</dbReference>
<feature type="active site" description="Proton acceptor" evidence="6 7">
    <location>
        <position position="333"/>
    </location>
</feature>
<feature type="binding site" evidence="6">
    <location>
        <position position="160"/>
    </location>
    <ligand>
        <name>(2R)-2-phosphoglycerate</name>
        <dbReference type="ChEBI" id="CHEBI:58289"/>
    </ligand>
</feature>
<dbReference type="GO" id="GO:0009986">
    <property type="term" value="C:cell surface"/>
    <property type="evidence" value="ECO:0007669"/>
    <property type="project" value="UniProtKB-SubCell"/>
</dbReference>
<comment type="similarity">
    <text evidence="2 6">Belongs to the enolase family.</text>
</comment>
<dbReference type="GO" id="GO:0005576">
    <property type="term" value="C:extracellular region"/>
    <property type="evidence" value="ECO:0007669"/>
    <property type="project" value="UniProtKB-SubCell"/>
</dbReference>
<feature type="binding site" evidence="6">
    <location>
        <position position="239"/>
    </location>
    <ligand>
        <name>Mg(2+)</name>
        <dbReference type="ChEBI" id="CHEBI:18420"/>
    </ligand>
</feature>
<feature type="binding site" evidence="6">
    <location>
        <position position="333"/>
    </location>
    <ligand>
        <name>(2R)-2-phosphoglycerate</name>
        <dbReference type="ChEBI" id="CHEBI:58289"/>
    </ligand>
</feature>
<dbReference type="GO" id="GO:0006096">
    <property type="term" value="P:glycolytic process"/>
    <property type="evidence" value="ECO:0007669"/>
    <property type="project" value="UniProtKB-UniRule"/>
</dbReference>
<dbReference type="SMART" id="SM01193">
    <property type="entry name" value="Enolase_N"/>
    <property type="match status" value="1"/>
</dbReference>
<feature type="binding site" evidence="6">
    <location>
        <position position="363"/>
    </location>
    <ligand>
        <name>(2R)-2-phosphoglycerate</name>
        <dbReference type="ChEBI" id="CHEBI:58289"/>
    </ligand>
</feature>
<dbReference type="SFLD" id="SFLDG00178">
    <property type="entry name" value="enolase"/>
    <property type="match status" value="1"/>
</dbReference>
<dbReference type="KEGG" id="mhk:DFR87_10335"/>
<comment type="function">
    <text evidence="6">Catalyzes the reversible conversion of 2-phosphoglycerate (2-PG) into phosphoenolpyruvate (PEP). It is essential for the degradation of carbohydrates via glycolysis.</text>
</comment>
<comment type="catalytic activity">
    <reaction evidence="6">
        <text>(2R)-2-phosphoglycerate = phosphoenolpyruvate + H2O</text>
        <dbReference type="Rhea" id="RHEA:10164"/>
        <dbReference type="ChEBI" id="CHEBI:15377"/>
        <dbReference type="ChEBI" id="CHEBI:58289"/>
        <dbReference type="ChEBI" id="CHEBI:58702"/>
        <dbReference type="EC" id="4.2.1.11"/>
    </reaction>
</comment>
<feature type="binding site" evidence="8">
    <location>
        <position position="308"/>
    </location>
    <ligand>
        <name>substrate</name>
    </ligand>
</feature>
<feature type="binding site" evidence="6">
    <location>
        <position position="384"/>
    </location>
    <ligand>
        <name>(2R)-2-phosphoglycerate</name>
        <dbReference type="ChEBI" id="CHEBI:58289"/>
    </ligand>
</feature>
<dbReference type="RefSeq" id="WP_110369480.1">
    <property type="nucleotide sequence ID" value="NZ_CP029287.2"/>
</dbReference>
<keyword evidence="12" id="KW-0670">Pyruvate</keyword>
<evidence type="ECO:0000313" key="12">
    <source>
        <dbReference type="EMBL" id="AWS00015.1"/>
    </source>
</evidence>
<dbReference type="SUPFAM" id="SSF54826">
    <property type="entry name" value="Enolase N-terminal domain-like"/>
    <property type="match status" value="1"/>
</dbReference>
<dbReference type="NCBIfam" id="TIGR01060">
    <property type="entry name" value="eno"/>
    <property type="match status" value="1"/>
</dbReference>
<comment type="cofactor">
    <cofactor evidence="6">
        <name>Mg(2+)</name>
        <dbReference type="ChEBI" id="CHEBI:18420"/>
    </cofactor>
    <text evidence="6">Binds a second Mg(2+) ion via substrate during catalysis.</text>
</comment>
<keyword evidence="6" id="KW-0964">Secreted</keyword>
<keyword evidence="3 6" id="KW-0460">Magnesium</keyword>
<evidence type="ECO:0000256" key="2">
    <source>
        <dbReference type="ARBA" id="ARBA00009604"/>
    </source>
</evidence>
<dbReference type="GO" id="GO:0000015">
    <property type="term" value="C:phosphopyruvate hydratase complex"/>
    <property type="evidence" value="ECO:0007669"/>
    <property type="project" value="InterPro"/>
</dbReference>
<reference evidence="13" key="2">
    <citation type="submission" date="2020-03" db="EMBL/GenBank/DDBJ databases">
        <title>Complete Genome Sequences of Extremely Thermoacidophilic, Metal-Mobilizing Type-Strain Members of the Archaeal Family Sulfolobaceae: Acidianus brierleyi DSM-1651T, Acidianus sulfidivorans DSM-18786T, Metallosphaera hakonensis DSM-7519T, and Metallosphaera prunae DSM-10039T.</title>
        <authorList>
            <person name="Counts J.A."/>
            <person name="Kelly R.M."/>
        </authorList>
    </citation>
    <scope>NUCLEOTIDE SEQUENCE [LARGE SCALE GENOMIC DNA]</scope>
    <source>
        <strain evidence="13">HO1-1</strain>
    </source>
</reference>
<dbReference type="STRING" id="1293036.GCA_001315825_00535"/>
<dbReference type="SFLD" id="SFLDS00001">
    <property type="entry name" value="Enolase"/>
    <property type="match status" value="1"/>
</dbReference>
<evidence type="ECO:0000256" key="4">
    <source>
        <dbReference type="ARBA" id="ARBA00023152"/>
    </source>
</evidence>
<dbReference type="HAMAP" id="MF_00318">
    <property type="entry name" value="Enolase"/>
    <property type="match status" value="1"/>
</dbReference>
<feature type="binding site" evidence="6 9">
    <location>
        <position position="282"/>
    </location>
    <ligand>
        <name>Mg(2+)</name>
        <dbReference type="ChEBI" id="CHEBI:18420"/>
    </ligand>
</feature>
<feature type="binding site" evidence="9">
    <location>
        <position position="271"/>
    </location>
    <ligand>
        <name>Mg(2+)</name>
        <dbReference type="ChEBI" id="CHEBI:18420"/>
    </ligand>
</feature>
<dbReference type="Gene3D" id="3.20.20.120">
    <property type="entry name" value="Enolase-like C-terminal domain"/>
    <property type="match status" value="1"/>
</dbReference>
<keyword evidence="13" id="KW-1185">Reference proteome</keyword>
<dbReference type="InterPro" id="IPR020811">
    <property type="entry name" value="Enolase_N"/>
</dbReference>
<keyword evidence="5 6" id="KW-0456">Lyase</keyword>
<dbReference type="AlphaFoldDB" id="A0A2U9IVJ3"/>
<evidence type="ECO:0000256" key="6">
    <source>
        <dbReference type="HAMAP-Rule" id="MF_00318"/>
    </source>
</evidence>
<dbReference type="Pfam" id="PF03952">
    <property type="entry name" value="Enolase_N"/>
    <property type="match status" value="1"/>
</dbReference>
<feature type="binding site" evidence="8">
    <location>
        <position position="384"/>
    </location>
    <ligand>
        <name>substrate</name>
    </ligand>
</feature>
<accession>A0A2U9IVJ3</accession>
<comment type="pathway">
    <text evidence="1 6">Carbohydrate degradation; glycolysis; pyruvate from D-glyceraldehyde 3-phosphate: step 4/5.</text>
</comment>
<dbReference type="SUPFAM" id="SSF51604">
    <property type="entry name" value="Enolase C-terminal domain-like"/>
    <property type="match status" value="1"/>
</dbReference>
<keyword evidence="6" id="KW-0963">Cytoplasm</keyword>
<dbReference type="UniPathway" id="UPA00109">
    <property type="reaction ID" value="UER00187"/>
</dbReference>
<dbReference type="InterPro" id="IPR020810">
    <property type="entry name" value="Enolase_C"/>
</dbReference>
<feature type="binding site" evidence="8">
    <location>
        <position position="161"/>
    </location>
    <ligand>
        <name>substrate</name>
    </ligand>
</feature>
<evidence type="ECO:0000313" key="13">
    <source>
        <dbReference type="Proteomes" id="UP000247586"/>
    </source>
</evidence>
<dbReference type="SMART" id="SM01192">
    <property type="entry name" value="Enolase_C"/>
    <property type="match status" value="1"/>
</dbReference>
<feature type="binding site" evidence="8">
    <location>
        <position position="152"/>
    </location>
    <ligand>
        <name>substrate</name>
    </ligand>
</feature>
<dbReference type="InterPro" id="IPR029017">
    <property type="entry name" value="Enolase-like_N"/>
</dbReference>
<dbReference type="CDD" id="cd03313">
    <property type="entry name" value="enolase"/>
    <property type="match status" value="1"/>
</dbReference>
<dbReference type="Pfam" id="PF00113">
    <property type="entry name" value="Enolase_C"/>
    <property type="match status" value="1"/>
</dbReference>
<dbReference type="PROSITE" id="PS00164">
    <property type="entry name" value="ENOLASE"/>
    <property type="match status" value="1"/>
</dbReference>
<feature type="domain" description="Enolase N-terminal" evidence="11">
    <location>
        <begin position="7"/>
        <end position="131"/>
    </location>
</feature>
<dbReference type="PRINTS" id="PR00148">
    <property type="entry name" value="ENOLASE"/>
</dbReference>
<protein>
    <recommendedName>
        <fullName evidence="6">Enolase</fullName>
        <ecNumber evidence="6">4.2.1.11</ecNumber>
    </recommendedName>
    <alternativeName>
        <fullName evidence="6">2-phospho-D-glycerate hydro-lyase</fullName>
    </alternativeName>
    <alternativeName>
        <fullName evidence="6">2-phosphoglycerate dehydratase</fullName>
    </alternativeName>
</protein>
<feature type="binding site" evidence="6">
    <location>
        <position position="362"/>
    </location>
    <ligand>
        <name>(2R)-2-phosphoglycerate</name>
        <dbReference type="ChEBI" id="CHEBI:58289"/>
    </ligand>
</feature>
<name>A0A2U9IVJ3_9CREN</name>
<proteinExistence type="inferred from homology"/>
<evidence type="ECO:0000256" key="8">
    <source>
        <dbReference type="PIRSR" id="PIRSR001400-2"/>
    </source>
</evidence>
<dbReference type="InterPro" id="IPR036849">
    <property type="entry name" value="Enolase-like_C_sf"/>
</dbReference>
<evidence type="ECO:0000256" key="1">
    <source>
        <dbReference type="ARBA" id="ARBA00005031"/>
    </source>
</evidence>
<dbReference type="Gene3D" id="3.30.390.10">
    <property type="entry name" value="Enolase-like, N-terminal domain"/>
    <property type="match status" value="1"/>
</dbReference>
<dbReference type="EMBL" id="CP029287">
    <property type="protein sequence ID" value="AWS00015.1"/>
    <property type="molecule type" value="Genomic_DNA"/>
</dbReference>
<evidence type="ECO:0000256" key="7">
    <source>
        <dbReference type="PIRSR" id="PIRSR001400-1"/>
    </source>
</evidence>
<feature type="binding site" evidence="6 9">
    <location>
        <position position="308"/>
    </location>
    <ligand>
        <name>Mg(2+)</name>
        <dbReference type="ChEBI" id="CHEBI:18420"/>
    </ligand>
</feature>
<dbReference type="GeneID" id="36835743"/>
<comment type="cofactor">
    <cofactor evidence="9">
        <name>Mg(2+)</name>
        <dbReference type="ChEBI" id="CHEBI:18420"/>
    </cofactor>
    <text evidence="9">Mg(2+) is required for catalysis and for stabilizing the dimer.</text>
</comment>
<comment type="subcellular location">
    <subcellularLocation>
        <location evidence="6">Cytoplasm</location>
    </subcellularLocation>
    <subcellularLocation>
        <location evidence="6">Secreted</location>
    </subcellularLocation>
    <subcellularLocation>
        <location evidence="6">Cell surface</location>
    </subcellularLocation>
    <text evidence="6">Fractions of enolase are present in both the cytoplasm and on the cell surface.</text>
</comment>
<dbReference type="EC" id="4.2.1.11" evidence="6"/>
<dbReference type="OrthoDB" id="8680at2157"/>
<evidence type="ECO:0000256" key="3">
    <source>
        <dbReference type="ARBA" id="ARBA00022842"/>
    </source>
</evidence>
<keyword evidence="4 6" id="KW-0324">Glycolysis</keyword>
<evidence type="ECO:0000259" key="11">
    <source>
        <dbReference type="SMART" id="SM01193"/>
    </source>
</evidence>
<dbReference type="GO" id="GO:0004634">
    <property type="term" value="F:phosphopyruvate hydratase activity"/>
    <property type="evidence" value="ECO:0007669"/>
    <property type="project" value="UniProtKB-UniRule"/>
</dbReference>
<dbReference type="InterPro" id="IPR020809">
    <property type="entry name" value="Enolase_CS"/>
</dbReference>